<name>A0A2X4RFF9_HAEHA</name>
<keyword evidence="3 6" id="KW-0812">Transmembrane</keyword>
<evidence type="ECO:0000256" key="6">
    <source>
        <dbReference type="SAM" id="Phobius"/>
    </source>
</evidence>
<accession>A0A2X4RFF9</accession>
<evidence type="ECO:0000256" key="5">
    <source>
        <dbReference type="ARBA" id="ARBA00023136"/>
    </source>
</evidence>
<reference evidence="8 9" key="1">
    <citation type="submission" date="2018-06" db="EMBL/GenBank/DDBJ databases">
        <authorList>
            <consortium name="Pathogen Informatics"/>
            <person name="Doyle S."/>
        </authorList>
    </citation>
    <scope>NUCLEOTIDE SEQUENCE [LARGE SCALE GENOMIC DNA]</scope>
    <source>
        <strain evidence="8 9">NCTC10839</strain>
    </source>
</reference>
<feature type="transmembrane region" description="Helical" evidence="6">
    <location>
        <begin position="247"/>
        <end position="269"/>
    </location>
</feature>
<feature type="transmembrane region" description="Helical" evidence="6">
    <location>
        <begin position="186"/>
        <end position="208"/>
    </location>
</feature>
<feature type="domain" description="EamA" evidence="7">
    <location>
        <begin position="14"/>
        <end position="143"/>
    </location>
</feature>
<evidence type="ECO:0000256" key="3">
    <source>
        <dbReference type="ARBA" id="ARBA00022692"/>
    </source>
</evidence>
<dbReference type="InterPro" id="IPR037185">
    <property type="entry name" value="EmrE-like"/>
</dbReference>
<protein>
    <submittedName>
        <fullName evidence="8">Predicted permease, DMT superfamily</fullName>
    </submittedName>
</protein>
<dbReference type="GO" id="GO:0016020">
    <property type="term" value="C:membrane"/>
    <property type="evidence" value="ECO:0007669"/>
    <property type="project" value="UniProtKB-SubCell"/>
</dbReference>
<feature type="transmembrane region" description="Helical" evidence="6">
    <location>
        <begin position="220"/>
        <end position="240"/>
    </location>
</feature>
<evidence type="ECO:0000313" key="8">
    <source>
        <dbReference type="EMBL" id="SQH97768.1"/>
    </source>
</evidence>
<dbReference type="EMBL" id="LS483458">
    <property type="protein sequence ID" value="SQH97768.1"/>
    <property type="molecule type" value="Genomic_DNA"/>
</dbReference>
<dbReference type="InterPro" id="IPR000620">
    <property type="entry name" value="EamA_dom"/>
</dbReference>
<feature type="transmembrane region" description="Helical" evidence="6">
    <location>
        <begin position="12"/>
        <end position="32"/>
    </location>
</feature>
<evidence type="ECO:0000259" key="7">
    <source>
        <dbReference type="Pfam" id="PF00892"/>
    </source>
</evidence>
<comment type="similarity">
    <text evidence="2">Belongs to the EamA transporter family.</text>
</comment>
<sequence>MDGLRLMEKQNNIASLMLVVGCILFGLGSLIVKFVPVGAYAIAFWRLLIASGIFYFLMKLKRQHFPKSKKALFFAALSGVFLAFDLAFWHESIYAVGPGISTLLNSLQIFCLAAVGFVFFAERQSKLQIFSLFLAMLGVALISVEELQHNIDGIYGIVIGLISAVMLVGSMVMVKKVHQEEPMALFPLMLMISLTGALVLLVPSLIFNSNNLYPTTWQDWGLVAIYGAVMQCIAWGMIAYSIPLLSLSVTGLLLLTEPVAALLIDYFYLDKVINLWQWLGALLTLFAIYLGSKR</sequence>
<dbReference type="InterPro" id="IPR050638">
    <property type="entry name" value="AA-Vitamin_Transporters"/>
</dbReference>
<evidence type="ECO:0000313" key="9">
    <source>
        <dbReference type="Proteomes" id="UP000248808"/>
    </source>
</evidence>
<evidence type="ECO:0000256" key="1">
    <source>
        <dbReference type="ARBA" id="ARBA00004141"/>
    </source>
</evidence>
<organism evidence="8 9">
    <name type="scientific">Haemophilus haemolyticus</name>
    <dbReference type="NCBI Taxonomy" id="726"/>
    <lineage>
        <taxon>Bacteria</taxon>
        <taxon>Pseudomonadati</taxon>
        <taxon>Pseudomonadota</taxon>
        <taxon>Gammaproteobacteria</taxon>
        <taxon>Pasteurellales</taxon>
        <taxon>Pasteurellaceae</taxon>
        <taxon>Haemophilus</taxon>
    </lineage>
</organism>
<feature type="transmembrane region" description="Helical" evidence="6">
    <location>
        <begin position="153"/>
        <end position="174"/>
    </location>
</feature>
<gene>
    <name evidence="8" type="ORF">NCTC10839_01692</name>
</gene>
<dbReference type="KEGG" id="hhz:NCTC10839_01692"/>
<feature type="transmembrane region" description="Helical" evidence="6">
    <location>
        <begin position="127"/>
        <end position="147"/>
    </location>
</feature>
<dbReference type="PANTHER" id="PTHR32322:SF2">
    <property type="entry name" value="EAMA DOMAIN-CONTAINING PROTEIN"/>
    <property type="match status" value="1"/>
</dbReference>
<dbReference type="RefSeq" id="WP_407920557.1">
    <property type="nucleotide sequence ID" value="NZ_LS483458.1"/>
</dbReference>
<feature type="transmembrane region" description="Helical" evidence="6">
    <location>
        <begin position="95"/>
        <end position="120"/>
    </location>
</feature>
<dbReference type="SUPFAM" id="SSF103481">
    <property type="entry name" value="Multidrug resistance efflux transporter EmrE"/>
    <property type="match status" value="2"/>
</dbReference>
<comment type="subcellular location">
    <subcellularLocation>
        <location evidence="1">Membrane</location>
        <topology evidence="1">Multi-pass membrane protein</topology>
    </subcellularLocation>
</comment>
<feature type="transmembrane region" description="Helical" evidence="6">
    <location>
        <begin position="38"/>
        <end position="58"/>
    </location>
</feature>
<dbReference type="GeneID" id="56958267"/>
<proteinExistence type="inferred from homology"/>
<dbReference type="PANTHER" id="PTHR32322">
    <property type="entry name" value="INNER MEMBRANE TRANSPORTER"/>
    <property type="match status" value="1"/>
</dbReference>
<dbReference type="PROSITE" id="PS51257">
    <property type="entry name" value="PROKAR_LIPOPROTEIN"/>
    <property type="match status" value="1"/>
</dbReference>
<keyword evidence="4 6" id="KW-1133">Transmembrane helix</keyword>
<feature type="transmembrane region" description="Helical" evidence="6">
    <location>
        <begin position="70"/>
        <end position="89"/>
    </location>
</feature>
<dbReference type="Proteomes" id="UP000248808">
    <property type="component" value="Chromosome 1"/>
</dbReference>
<feature type="transmembrane region" description="Helical" evidence="6">
    <location>
        <begin position="275"/>
        <end position="292"/>
    </location>
</feature>
<dbReference type="Pfam" id="PF00892">
    <property type="entry name" value="EamA"/>
    <property type="match status" value="2"/>
</dbReference>
<dbReference type="AlphaFoldDB" id="A0A2X4RFF9"/>
<evidence type="ECO:0000256" key="2">
    <source>
        <dbReference type="ARBA" id="ARBA00007362"/>
    </source>
</evidence>
<keyword evidence="5 6" id="KW-0472">Membrane</keyword>
<feature type="domain" description="EamA" evidence="7">
    <location>
        <begin position="155"/>
        <end position="290"/>
    </location>
</feature>
<evidence type="ECO:0000256" key="4">
    <source>
        <dbReference type="ARBA" id="ARBA00022989"/>
    </source>
</evidence>